<feature type="transmembrane region" description="Helical" evidence="6">
    <location>
        <begin position="374"/>
        <end position="396"/>
    </location>
</feature>
<dbReference type="InterPro" id="IPR037525">
    <property type="entry name" value="Velvet_dom"/>
</dbReference>
<feature type="transmembrane region" description="Helical" evidence="6">
    <location>
        <begin position="498"/>
        <end position="519"/>
    </location>
</feature>
<organism evidence="8 9">
    <name type="scientific">Wallemia hederae</name>
    <dbReference type="NCBI Taxonomy" id="1540922"/>
    <lineage>
        <taxon>Eukaryota</taxon>
        <taxon>Fungi</taxon>
        <taxon>Dikarya</taxon>
        <taxon>Basidiomycota</taxon>
        <taxon>Wallemiomycotina</taxon>
        <taxon>Wallemiomycetes</taxon>
        <taxon>Wallemiales</taxon>
        <taxon>Wallemiaceae</taxon>
        <taxon>Wallemia</taxon>
    </lineage>
</organism>
<dbReference type="GO" id="GO:0016020">
    <property type="term" value="C:membrane"/>
    <property type="evidence" value="ECO:0007669"/>
    <property type="project" value="UniProtKB-SubCell"/>
</dbReference>
<keyword evidence="4 6" id="KW-1133">Transmembrane helix</keyword>
<dbReference type="PANTHER" id="PTHR22950">
    <property type="entry name" value="AMINO ACID TRANSPORTER"/>
    <property type="match status" value="1"/>
</dbReference>
<dbReference type="Gene3D" id="2.60.40.3960">
    <property type="entry name" value="Velvet domain"/>
    <property type="match status" value="1"/>
</dbReference>
<evidence type="ECO:0000256" key="6">
    <source>
        <dbReference type="SAM" id="Phobius"/>
    </source>
</evidence>
<sequence length="646" mass="71158">MNRSRGGRVDVDELLTTSKEPRRYELVIVQHSEIARATSPSERDRRVVDPPCILQLKIYDKRGMLDDDAMRSPYWVVHCMLQGDHEKPSQLLQGQLTSSASYVTAGWAHQAGCYFIFNDLTLSTPGIYHLKFLLTTVRALPIRPNELPVLKVIYSRGIRTYAQKEFPGMSVTEPCRLIYQRTELARMAISIFSSTAPHMMELSEKDTKNGGVDTVTNVETLEDVEKNVKYVNLRTTGWVQAIPLILKVQIGLGVLSLSSAFVSTGYVLGTVTLIFIGVLTTYSNIIVSNYLQRYPEIDTVSDIGYSLFGRVGKEAFEFAFIIYMIMIVASGLLGMSTALSQLSDNGACSVIFVSVMAIAVFLLAMLHQARYISYLGWFGVSCIVVSVMIVTIAVGVSDRPAAAPAGDYDLGLSAGVPGSFVDVMSGISTIIFAYGGLPAFIPILKEMRKPSDFNKSVVVGQGVTIVFYVIVALIVYTYCGQYIASPVLGSAGTLIKKISYGIALSGLLIGAVVVAHLLAKSIFARVFKRSRHFEMKTPQHYVYWVLTVAAGVVVSYIIANCIPYFDLVISLVGALFMTFFVLVMPGLIFLMKNGYQRAENSALKYWFDWVASVFMVVFGVYVMVSGTYATCILLKQQYGDTTPFSC</sequence>
<protein>
    <recommendedName>
        <fullName evidence="7">Velvet domain-containing protein</fullName>
    </recommendedName>
</protein>
<dbReference type="AlphaFoldDB" id="A0A4T0FCN6"/>
<dbReference type="InterPro" id="IPR013057">
    <property type="entry name" value="AA_transpt_TM"/>
</dbReference>
<evidence type="ECO:0000256" key="1">
    <source>
        <dbReference type="ARBA" id="ARBA00004141"/>
    </source>
</evidence>
<gene>
    <name evidence="8" type="ORF">E3P99_03862</name>
</gene>
<accession>A0A4T0FCN6</accession>
<feature type="transmembrane region" description="Helical" evidence="6">
    <location>
        <begin position="540"/>
        <end position="558"/>
    </location>
</feature>
<name>A0A4T0FCN6_9BASI</name>
<feature type="domain" description="Velvet" evidence="7">
    <location>
        <begin position="18"/>
        <end position="194"/>
    </location>
</feature>
<feature type="transmembrane region" description="Helical" evidence="6">
    <location>
        <begin position="603"/>
        <end position="624"/>
    </location>
</feature>
<feature type="transmembrane region" description="Helical" evidence="6">
    <location>
        <begin position="315"/>
        <end position="335"/>
    </location>
</feature>
<evidence type="ECO:0000313" key="8">
    <source>
        <dbReference type="EMBL" id="TIA85887.1"/>
    </source>
</evidence>
<keyword evidence="9" id="KW-1185">Reference proteome</keyword>
<evidence type="ECO:0000256" key="5">
    <source>
        <dbReference type="ARBA" id="ARBA00023136"/>
    </source>
</evidence>
<keyword evidence="5 6" id="KW-0472">Membrane</keyword>
<reference evidence="8 9" key="1">
    <citation type="submission" date="2019-03" db="EMBL/GenBank/DDBJ databases">
        <title>Sequencing 23 genomes of Wallemia ichthyophaga.</title>
        <authorList>
            <person name="Gostincar C."/>
        </authorList>
    </citation>
    <scope>NUCLEOTIDE SEQUENCE [LARGE SCALE GENOMIC DNA]</scope>
    <source>
        <strain evidence="8 9">EXF-5753</strain>
    </source>
</reference>
<proteinExistence type="inferred from homology"/>
<dbReference type="EMBL" id="SPNW01000095">
    <property type="protein sequence ID" value="TIA85887.1"/>
    <property type="molecule type" value="Genomic_DNA"/>
</dbReference>
<dbReference type="GO" id="GO:0015179">
    <property type="term" value="F:L-amino acid transmembrane transporter activity"/>
    <property type="evidence" value="ECO:0007669"/>
    <property type="project" value="TreeGrafter"/>
</dbReference>
<keyword evidence="3 6" id="KW-0812">Transmembrane</keyword>
<dbReference type="Proteomes" id="UP000310189">
    <property type="component" value="Unassembled WGS sequence"/>
</dbReference>
<evidence type="ECO:0000259" key="7">
    <source>
        <dbReference type="PROSITE" id="PS51821"/>
    </source>
</evidence>
<dbReference type="Gene3D" id="1.20.1740.10">
    <property type="entry name" value="Amino acid/polyamine transporter I"/>
    <property type="match status" value="1"/>
</dbReference>
<evidence type="ECO:0000256" key="3">
    <source>
        <dbReference type="ARBA" id="ARBA00022692"/>
    </source>
</evidence>
<feature type="transmembrane region" description="Helical" evidence="6">
    <location>
        <begin position="244"/>
        <end position="262"/>
    </location>
</feature>
<comment type="subcellular location">
    <subcellularLocation>
        <location evidence="1">Membrane</location>
        <topology evidence="1">Multi-pass membrane protein</topology>
    </subcellularLocation>
</comment>
<evidence type="ECO:0000256" key="2">
    <source>
        <dbReference type="ARBA" id="ARBA00008066"/>
    </source>
</evidence>
<dbReference type="PANTHER" id="PTHR22950:SF683">
    <property type="entry name" value="AMINO ACID TRANSPORTER (EUROFUNG)"/>
    <property type="match status" value="1"/>
</dbReference>
<feature type="transmembrane region" description="Helical" evidence="6">
    <location>
        <begin position="268"/>
        <end position="287"/>
    </location>
</feature>
<feature type="transmembrane region" description="Helical" evidence="6">
    <location>
        <begin position="564"/>
        <end position="591"/>
    </location>
</feature>
<comment type="similarity">
    <text evidence="2">Belongs to the amino acid/polyamine transporter 2 family.</text>
</comment>
<feature type="transmembrane region" description="Helical" evidence="6">
    <location>
        <begin position="456"/>
        <end position="478"/>
    </location>
</feature>
<dbReference type="InterPro" id="IPR038491">
    <property type="entry name" value="Velvet_dom_sf"/>
</dbReference>
<evidence type="ECO:0000313" key="9">
    <source>
        <dbReference type="Proteomes" id="UP000310189"/>
    </source>
</evidence>
<feature type="transmembrane region" description="Helical" evidence="6">
    <location>
        <begin position="347"/>
        <end position="367"/>
    </location>
</feature>
<dbReference type="Pfam" id="PF01490">
    <property type="entry name" value="Aa_trans"/>
    <property type="match status" value="1"/>
</dbReference>
<dbReference type="Pfam" id="PF11754">
    <property type="entry name" value="Velvet"/>
    <property type="match status" value="2"/>
</dbReference>
<feature type="transmembrane region" description="Helical" evidence="6">
    <location>
        <begin position="423"/>
        <end position="444"/>
    </location>
</feature>
<evidence type="ECO:0000256" key="4">
    <source>
        <dbReference type="ARBA" id="ARBA00022989"/>
    </source>
</evidence>
<comment type="caution">
    <text evidence="8">The sequence shown here is derived from an EMBL/GenBank/DDBJ whole genome shotgun (WGS) entry which is preliminary data.</text>
</comment>
<dbReference type="PROSITE" id="PS51821">
    <property type="entry name" value="VELVET"/>
    <property type="match status" value="1"/>
</dbReference>
<dbReference type="OrthoDB" id="40134at2759"/>